<dbReference type="Pfam" id="PF13650">
    <property type="entry name" value="Asp_protease_2"/>
    <property type="match status" value="1"/>
</dbReference>
<dbReference type="Gene3D" id="1.25.40.10">
    <property type="entry name" value="Tetratricopeptide repeat domain"/>
    <property type="match status" value="1"/>
</dbReference>
<proteinExistence type="predicted"/>
<gene>
    <name evidence="1" type="ORF">FHU36_008707</name>
</gene>
<evidence type="ECO:0000313" key="2">
    <source>
        <dbReference type="Proteomes" id="UP000583800"/>
    </source>
</evidence>
<sequence>MTDTTPIPSPLGRRAFLRWAGLAAGAAATAAHLGADPAEASSAVFAGPPGASSGVAPGADPDALFTAGRFAEADRAYARLLREDPRDAHALAQRGRIALLSNRFGAAESFLTRAVRLAPGDAFAKRQLAECHVRQDRLAPAVPLLRGTGDPTDAAFATQYAGVTGAPYELRGAHATRLPFVCLDPLPCVQAGVNGSQPQNFLIDTGATLALSTRTAERAGLRALATSTTQPAGQTLTTFHGVMESFRLGDIVLRNVPVVWYDLRMPNLPDGSQPSGVIGTTLLYHFLATMDYAGRALVLRRKTAAQRRALRADLGRAGAERLPLWLAGDHIPCTLGTVNDYGPRVASLDTGGMNMGIMMTEETARRADVKIDYDNPRSNGGITFYPIRPARISLGRVAGRDVPGFAGGWPWLRLFGFETIGNFTHEFFKPHAITFDYAGMTFHIS</sequence>
<accession>A0A7X0CDD7</accession>
<comment type="caution">
    <text evidence="1">The sequence shown here is derived from an EMBL/GenBank/DDBJ whole genome shotgun (WGS) entry which is preliminary data.</text>
</comment>
<keyword evidence="2" id="KW-1185">Reference proteome</keyword>
<protein>
    <submittedName>
        <fullName evidence="1">Tetratricopeptide (TPR) repeat protein</fullName>
    </submittedName>
</protein>
<name>A0A7X0CDD7_9ACTN</name>
<evidence type="ECO:0000313" key="1">
    <source>
        <dbReference type="EMBL" id="MBB6352111.1"/>
    </source>
</evidence>
<reference evidence="1 2" key="1">
    <citation type="submission" date="2020-08" db="EMBL/GenBank/DDBJ databases">
        <title>Sequencing the genomes of 1000 actinobacteria strains.</title>
        <authorList>
            <person name="Klenk H.-P."/>
        </authorList>
    </citation>
    <scope>NUCLEOTIDE SEQUENCE [LARGE SCALE GENOMIC DNA]</scope>
    <source>
        <strain evidence="1 2">DSM 45913</strain>
    </source>
</reference>
<dbReference type="InterPro" id="IPR021109">
    <property type="entry name" value="Peptidase_aspartic_dom_sf"/>
</dbReference>
<dbReference type="PROSITE" id="PS51318">
    <property type="entry name" value="TAT"/>
    <property type="match status" value="1"/>
</dbReference>
<organism evidence="1 2">
    <name type="scientific">Nonomuraea muscovyensis</name>
    <dbReference type="NCBI Taxonomy" id="1124761"/>
    <lineage>
        <taxon>Bacteria</taxon>
        <taxon>Bacillati</taxon>
        <taxon>Actinomycetota</taxon>
        <taxon>Actinomycetes</taxon>
        <taxon>Streptosporangiales</taxon>
        <taxon>Streptosporangiaceae</taxon>
        <taxon>Nonomuraea</taxon>
    </lineage>
</organism>
<dbReference type="InterPro" id="IPR034122">
    <property type="entry name" value="Retropepsin-like_bacterial"/>
</dbReference>
<dbReference type="InterPro" id="IPR011990">
    <property type="entry name" value="TPR-like_helical_dom_sf"/>
</dbReference>
<dbReference type="CDD" id="cd05483">
    <property type="entry name" value="retropepsin_like_bacteria"/>
    <property type="match status" value="1"/>
</dbReference>
<dbReference type="EMBL" id="JACHJB010000005">
    <property type="protein sequence ID" value="MBB6352111.1"/>
    <property type="molecule type" value="Genomic_DNA"/>
</dbReference>
<dbReference type="SUPFAM" id="SSF48452">
    <property type="entry name" value="TPR-like"/>
    <property type="match status" value="1"/>
</dbReference>
<dbReference type="SUPFAM" id="SSF50630">
    <property type="entry name" value="Acid proteases"/>
    <property type="match status" value="1"/>
</dbReference>
<dbReference type="Proteomes" id="UP000583800">
    <property type="component" value="Unassembled WGS sequence"/>
</dbReference>
<dbReference type="InterPro" id="IPR006311">
    <property type="entry name" value="TAT_signal"/>
</dbReference>
<dbReference type="RefSeq" id="WP_185089859.1">
    <property type="nucleotide sequence ID" value="NZ_JACHJB010000005.1"/>
</dbReference>
<dbReference type="AlphaFoldDB" id="A0A7X0CDD7"/>
<dbReference type="Gene3D" id="2.40.70.10">
    <property type="entry name" value="Acid Proteases"/>
    <property type="match status" value="1"/>
</dbReference>